<proteinExistence type="predicted"/>
<name>W4Q745_9BACI</name>
<protein>
    <submittedName>
        <fullName evidence="3">Nitrate/sulfonate/taurine/bicarbonate ABC transporter</fullName>
    </submittedName>
</protein>
<evidence type="ECO:0000256" key="1">
    <source>
        <dbReference type="SAM" id="SignalP"/>
    </source>
</evidence>
<evidence type="ECO:0000259" key="2">
    <source>
        <dbReference type="Pfam" id="PF09084"/>
    </source>
</evidence>
<dbReference type="AlphaFoldDB" id="W4Q745"/>
<organism evidence="3 4">
    <name type="scientific">Halalkalibacter wakoensis JCM 9140</name>
    <dbReference type="NCBI Taxonomy" id="1236970"/>
    <lineage>
        <taxon>Bacteria</taxon>
        <taxon>Bacillati</taxon>
        <taxon>Bacillota</taxon>
        <taxon>Bacilli</taxon>
        <taxon>Bacillales</taxon>
        <taxon>Bacillaceae</taxon>
        <taxon>Halalkalibacter</taxon>
    </lineage>
</organism>
<dbReference type="PROSITE" id="PS51257">
    <property type="entry name" value="PROKAR_LIPOPROTEIN"/>
    <property type="match status" value="1"/>
</dbReference>
<dbReference type="InterPro" id="IPR015168">
    <property type="entry name" value="SsuA/THI5"/>
</dbReference>
<dbReference type="EMBL" id="BAUT01000053">
    <property type="protein sequence ID" value="GAE27498.1"/>
    <property type="molecule type" value="Genomic_DNA"/>
</dbReference>
<evidence type="ECO:0000313" key="4">
    <source>
        <dbReference type="Proteomes" id="UP000018890"/>
    </source>
</evidence>
<gene>
    <name evidence="3" type="ORF">JCM9140_3647</name>
</gene>
<dbReference type="Pfam" id="PF09084">
    <property type="entry name" value="NMT1"/>
    <property type="match status" value="1"/>
</dbReference>
<accession>W4Q745</accession>
<feature type="chain" id="PRO_5004846559" evidence="1">
    <location>
        <begin position="23"/>
        <end position="73"/>
    </location>
</feature>
<comment type="caution">
    <text evidence="3">The sequence shown here is derived from an EMBL/GenBank/DDBJ whole genome shotgun (WGS) entry which is preliminary data.</text>
</comment>
<feature type="signal peptide" evidence="1">
    <location>
        <begin position="1"/>
        <end position="22"/>
    </location>
</feature>
<sequence>MTVMKKVALLLLSLVFILSVSACSFGGGKETIRVAEVTRSIFYAPFYAAISQGYFEEEGIDLDLTRLGVETIR</sequence>
<feature type="domain" description="SsuA/THI5-like" evidence="2">
    <location>
        <begin position="44"/>
        <end position="65"/>
    </location>
</feature>
<dbReference type="STRING" id="1236970.JCM9140_3647"/>
<reference evidence="3" key="1">
    <citation type="journal article" date="2014" name="Genome Announc.">
        <title>Draft Genome Sequences of Three Alkaliphilic Bacillus Strains, Bacillus wakoensis JCM 9140T, Bacillus akibai JCM 9157T, and Bacillus hemicellulosilyticus JCM 9152T.</title>
        <authorList>
            <person name="Yuki M."/>
            <person name="Oshima K."/>
            <person name="Suda W."/>
            <person name="Oshida Y."/>
            <person name="Kitamura K."/>
            <person name="Iida T."/>
            <person name="Hattori M."/>
            <person name="Ohkuma M."/>
        </authorList>
    </citation>
    <scope>NUCLEOTIDE SEQUENCE [LARGE SCALE GENOMIC DNA]</scope>
    <source>
        <strain evidence="3">JCM 9140</strain>
    </source>
</reference>
<dbReference type="Gene3D" id="3.40.190.10">
    <property type="entry name" value="Periplasmic binding protein-like II"/>
    <property type="match status" value="1"/>
</dbReference>
<dbReference type="Proteomes" id="UP000018890">
    <property type="component" value="Unassembled WGS sequence"/>
</dbReference>
<keyword evidence="4" id="KW-1185">Reference proteome</keyword>
<keyword evidence="1" id="KW-0732">Signal</keyword>
<evidence type="ECO:0000313" key="3">
    <source>
        <dbReference type="EMBL" id="GAE27498.1"/>
    </source>
</evidence>